<name>A0ABV8MTI8_9NEIS</name>
<gene>
    <name evidence="7 8" type="primary">pth</name>
    <name evidence="8" type="ORF">ACFOW7_13040</name>
</gene>
<organism evidence="8 9">
    <name type="scientific">Chitinimonas lacunae</name>
    <dbReference type="NCBI Taxonomy" id="1963018"/>
    <lineage>
        <taxon>Bacteria</taxon>
        <taxon>Pseudomonadati</taxon>
        <taxon>Pseudomonadota</taxon>
        <taxon>Betaproteobacteria</taxon>
        <taxon>Neisseriales</taxon>
        <taxon>Chitinibacteraceae</taxon>
        <taxon>Chitinimonas</taxon>
    </lineage>
</organism>
<dbReference type="InterPro" id="IPR036416">
    <property type="entry name" value="Pept_tRNA_hydro_sf"/>
</dbReference>
<evidence type="ECO:0000256" key="1">
    <source>
        <dbReference type="ARBA" id="ARBA00013260"/>
    </source>
</evidence>
<keyword evidence="2 7" id="KW-0820">tRNA-binding</keyword>
<dbReference type="RefSeq" id="WP_378164911.1">
    <property type="nucleotide sequence ID" value="NZ_JBHSBU010000001.1"/>
</dbReference>
<comment type="similarity">
    <text evidence="5 7">Belongs to the PTH family.</text>
</comment>
<comment type="function">
    <text evidence="7">Hydrolyzes ribosome-free peptidyl-tRNAs (with 1 or more amino acids incorporated), which drop off the ribosome during protein synthesis, or as a result of ribosome stalling.</text>
</comment>
<feature type="binding site" evidence="7">
    <location>
        <position position="21"/>
    </location>
    <ligand>
        <name>tRNA</name>
        <dbReference type="ChEBI" id="CHEBI:17843"/>
    </ligand>
</feature>
<dbReference type="GO" id="GO:0004045">
    <property type="term" value="F:peptidyl-tRNA hydrolase activity"/>
    <property type="evidence" value="ECO:0007669"/>
    <property type="project" value="UniProtKB-EC"/>
</dbReference>
<comment type="catalytic activity">
    <reaction evidence="7">
        <text>an N-acyl-L-alpha-aminoacyl-tRNA + H2O = an N-acyl-L-amino acid + a tRNA + H(+)</text>
        <dbReference type="Rhea" id="RHEA:54448"/>
        <dbReference type="Rhea" id="RHEA-COMP:10123"/>
        <dbReference type="Rhea" id="RHEA-COMP:13883"/>
        <dbReference type="ChEBI" id="CHEBI:15377"/>
        <dbReference type="ChEBI" id="CHEBI:15378"/>
        <dbReference type="ChEBI" id="CHEBI:59874"/>
        <dbReference type="ChEBI" id="CHEBI:78442"/>
        <dbReference type="ChEBI" id="CHEBI:138191"/>
        <dbReference type="EC" id="3.1.1.29"/>
    </reaction>
</comment>
<evidence type="ECO:0000256" key="5">
    <source>
        <dbReference type="ARBA" id="ARBA00038063"/>
    </source>
</evidence>
<proteinExistence type="inferred from homology"/>
<comment type="caution">
    <text evidence="8">The sequence shown here is derived from an EMBL/GenBank/DDBJ whole genome shotgun (WGS) entry which is preliminary data.</text>
</comment>
<keyword evidence="4 7" id="KW-0694">RNA-binding</keyword>
<keyword evidence="9" id="KW-1185">Reference proteome</keyword>
<feature type="site" description="Stabilizes the basic form of H active site to accept a proton" evidence="7">
    <location>
        <position position="99"/>
    </location>
</feature>
<feature type="binding site" evidence="7">
    <location>
        <position position="120"/>
    </location>
    <ligand>
        <name>tRNA</name>
        <dbReference type="ChEBI" id="CHEBI:17843"/>
    </ligand>
</feature>
<dbReference type="InterPro" id="IPR018171">
    <property type="entry name" value="Pept_tRNA_hydro_CS"/>
</dbReference>
<comment type="subcellular location">
    <subcellularLocation>
        <location evidence="7">Cytoplasm</location>
    </subcellularLocation>
</comment>
<keyword evidence="3 7" id="KW-0378">Hydrolase</keyword>
<dbReference type="PANTHER" id="PTHR17224">
    <property type="entry name" value="PEPTIDYL-TRNA HYDROLASE"/>
    <property type="match status" value="1"/>
</dbReference>
<evidence type="ECO:0000256" key="7">
    <source>
        <dbReference type="HAMAP-Rule" id="MF_00083"/>
    </source>
</evidence>
<dbReference type="CDD" id="cd00462">
    <property type="entry name" value="PTH"/>
    <property type="match status" value="1"/>
</dbReference>
<comment type="function">
    <text evidence="7">Catalyzes the release of premature peptidyl moieties from peptidyl-tRNA molecules trapped in stalled 50S ribosomal subunits, and thus maintains levels of free tRNAs and 50S ribosomes.</text>
</comment>
<evidence type="ECO:0000256" key="3">
    <source>
        <dbReference type="ARBA" id="ARBA00022801"/>
    </source>
</evidence>
<dbReference type="PROSITE" id="PS01196">
    <property type="entry name" value="PEPT_TRNA_HYDROL_2"/>
    <property type="match status" value="1"/>
</dbReference>
<reference evidence="9" key="1">
    <citation type="journal article" date="2019" name="Int. J. Syst. Evol. Microbiol.">
        <title>The Global Catalogue of Microorganisms (GCM) 10K type strain sequencing project: providing services to taxonomists for standard genome sequencing and annotation.</title>
        <authorList>
            <consortium name="The Broad Institute Genomics Platform"/>
            <consortium name="The Broad Institute Genome Sequencing Center for Infectious Disease"/>
            <person name="Wu L."/>
            <person name="Ma J."/>
        </authorList>
    </citation>
    <scope>NUCLEOTIDE SEQUENCE [LARGE SCALE GENOMIC DNA]</scope>
    <source>
        <strain evidence="9">LMG 29894</strain>
    </source>
</reference>
<keyword evidence="7" id="KW-0963">Cytoplasm</keyword>
<feature type="binding site" evidence="7">
    <location>
        <position position="72"/>
    </location>
    <ligand>
        <name>tRNA</name>
        <dbReference type="ChEBI" id="CHEBI:17843"/>
    </ligand>
</feature>
<feature type="active site" description="Proton acceptor" evidence="7">
    <location>
        <position position="26"/>
    </location>
</feature>
<dbReference type="EC" id="3.1.1.29" evidence="1 7"/>
<evidence type="ECO:0000256" key="4">
    <source>
        <dbReference type="ARBA" id="ARBA00022884"/>
    </source>
</evidence>
<evidence type="ECO:0000313" key="8">
    <source>
        <dbReference type="EMBL" id="MFC4160265.1"/>
    </source>
</evidence>
<dbReference type="Pfam" id="PF01195">
    <property type="entry name" value="Pept_tRNA_hydro"/>
    <property type="match status" value="1"/>
</dbReference>
<feature type="site" description="Discriminates between blocked and unblocked aminoacyl-tRNA" evidence="7">
    <location>
        <position position="16"/>
    </location>
</feature>
<comment type="subunit">
    <text evidence="7">Monomer.</text>
</comment>
<dbReference type="PANTHER" id="PTHR17224:SF1">
    <property type="entry name" value="PEPTIDYL-TRNA HYDROLASE"/>
    <property type="match status" value="1"/>
</dbReference>
<dbReference type="EMBL" id="JBHSBU010000001">
    <property type="protein sequence ID" value="MFC4160265.1"/>
    <property type="molecule type" value="Genomic_DNA"/>
</dbReference>
<accession>A0ABV8MTI8</accession>
<dbReference type="Gene3D" id="3.40.50.1470">
    <property type="entry name" value="Peptidyl-tRNA hydrolase"/>
    <property type="match status" value="1"/>
</dbReference>
<dbReference type="NCBIfam" id="TIGR00447">
    <property type="entry name" value="pth"/>
    <property type="match status" value="1"/>
</dbReference>
<dbReference type="SUPFAM" id="SSF53178">
    <property type="entry name" value="Peptidyl-tRNA hydrolase-like"/>
    <property type="match status" value="1"/>
</dbReference>
<dbReference type="InterPro" id="IPR001328">
    <property type="entry name" value="Pept_tRNA_hydro"/>
</dbReference>
<protein>
    <recommendedName>
        <fullName evidence="6 7">Peptidyl-tRNA hydrolase</fullName>
        <shortName evidence="7">Pth</shortName>
        <ecNumber evidence="1 7">3.1.1.29</ecNumber>
    </recommendedName>
</protein>
<evidence type="ECO:0000256" key="2">
    <source>
        <dbReference type="ARBA" id="ARBA00022555"/>
    </source>
</evidence>
<evidence type="ECO:0000256" key="6">
    <source>
        <dbReference type="ARBA" id="ARBA00050038"/>
    </source>
</evidence>
<dbReference type="Proteomes" id="UP001595791">
    <property type="component" value="Unassembled WGS sequence"/>
</dbReference>
<feature type="binding site" evidence="7">
    <location>
        <position position="74"/>
    </location>
    <ligand>
        <name>tRNA</name>
        <dbReference type="ChEBI" id="CHEBI:17843"/>
    </ligand>
</feature>
<evidence type="ECO:0000313" key="9">
    <source>
        <dbReference type="Proteomes" id="UP001595791"/>
    </source>
</evidence>
<dbReference type="HAMAP" id="MF_00083">
    <property type="entry name" value="Pept_tRNA_hydro_bact"/>
    <property type="match status" value="1"/>
</dbReference>
<sequence>MSEPQRPIRLIVGLGNPGPEYADTRHNAGFMWIDSLAHDLGVSLKVESKFFGLAARAQLDGHEFWLLEPQTYMNVSGKSVAALARFYKILPDEVLVVHDELDLLPGEAKLKQGGGHAGHNGLKDIQAMLGTPNYWRLRLGVGHPRTLGLNQPVADFVLHRPRQDEEKLLFDSIDRSLAALKWLLRGDFPRATMAVNTKPKPPKAAAKAPE</sequence>